<evidence type="ECO:0000256" key="10">
    <source>
        <dbReference type="SAM" id="Phobius"/>
    </source>
</evidence>
<organism evidence="13">
    <name type="scientific">bioreactor metagenome</name>
    <dbReference type="NCBI Taxonomy" id="1076179"/>
    <lineage>
        <taxon>unclassified sequences</taxon>
        <taxon>metagenomes</taxon>
        <taxon>ecological metagenomes</taxon>
    </lineage>
</organism>
<dbReference type="AlphaFoldDB" id="A0A644VGH5"/>
<accession>A0A644VGH5</accession>
<dbReference type="GO" id="GO:0015421">
    <property type="term" value="F:ABC-type oligopeptide transporter activity"/>
    <property type="evidence" value="ECO:0007669"/>
    <property type="project" value="TreeGrafter"/>
</dbReference>
<keyword evidence="7 10" id="KW-1133">Transmembrane helix</keyword>
<evidence type="ECO:0000256" key="7">
    <source>
        <dbReference type="ARBA" id="ARBA00022989"/>
    </source>
</evidence>
<evidence type="ECO:0000313" key="13">
    <source>
        <dbReference type="EMBL" id="MPL90438.1"/>
    </source>
</evidence>
<comment type="caution">
    <text evidence="13">The sequence shown here is derived from an EMBL/GenBank/DDBJ whole genome shotgun (WGS) entry which is preliminary data.</text>
</comment>
<feature type="region of interest" description="Disordered" evidence="9">
    <location>
        <begin position="1"/>
        <end position="31"/>
    </location>
</feature>
<name>A0A644VGH5_9ZZZZ</name>
<comment type="subcellular location">
    <subcellularLocation>
        <location evidence="1">Cell membrane</location>
        <topology evidence="1">Multi-pass membrane protein</topology>
    </subcellularLocation>
</comment>
<dbReference type="Gene3D" id="1.20.1560.10">
    <property type="entry name" value="ABC transporter type 1, transmembrane domain"/>
    <property type="match status" value="1"/>
</dbReference>
<dbReference type="GO" id="GO:0005524">
    <property type="term" value="F:ATP binding"/>
    <property type="evidence" value="ECO:0007669"/>
    <property type="project" value="UniProtKB-KW"/>
</dbReference>
<dbReference type="GO" id="GO:0005886">
    <property type="term" value="C:plasma membrane"/>
    <property type="evidence" value="ECO:0007669"/>
    <property type="project" value="UniProtKB-SubCell"/>
</dbReference>
<dbReference type="PANTHER" id="PTHR43394:SF1">
    <property type="entry name" value="ATP-BINDING CASSETTE SUB-FAMILY B MEMBER 10, MITOCHONDRIAL"/>
    <property type="match status" value="1"/>
</dbReference>
<evidence type="ECO:0000256" key="6">
    <source>
        <dbReference type="ARBA" id="ARBA00022840"/>
    </source>
</evidence>
<keyword evidence="4 10" id="KW-0812">Transmembrane</keyword>
<feature type="transmembrane region" description="Helical" evidence="10">
    <location>
        <begin position="50"/>
        <end position="69"/>
    </location>
</feature>
<feature type="region of interest" description="Disordered" evidence="9">
    <location>
        <begin position="607"/>
        <end position="632"/>
    </location>
</feature>
<evidence type="ECO:0000256" key="4">
    <source>
        <dbReference type="ARBA" id="ARBA00022692"/>
    </source>
</evidence>
<dbReference type="FunFam" id="1.20.1560.10:FF:000011">
    <property type="entry name" value="Multidrug ABC transporter ATP-binding protein"/>
    <property type="match status" value="1"/>
</dbReference>
<dbReference type="InterPro" id="IPR003439">
    <property type="entry name" value="ABC_transporter-like_ATP-bd"/>
</dbReference>
<dbReference type="PROSITE" id="PS00211">
    <property type="entry name" value="ABC_TRANSPORTER_1"/>
    <property type="match status" value="1"/>
</dbReference>
<evidence type="ECO:0000259" key="12">
    <source>
        <dbReference type="PROSITE" id="PS50929"/>
    </source>
</evidence>
<dbReference type="PROSITE" id="PS50929">
    <property type="entry name" value="ABC_TM1F"/>
    <property type="match status" value="1"/>
</dbReference>
<keyword evidence="6 13" id="KW-0067">ATP-binding</keyword>
<protein>
    <submittedName>
        <fullName evidence="13">Vitamin B12 import ATP-binding protein BtuD</fullName>
    </submittedName>
</protein>
<evidence type="ECO:0000256" key="5">
    <source>
        <dbReference type="ARBA" id="ARBA00022741"/>
    </source>
</evidence>
<dbReference type="PANTHER" id="PTHR43394">
    <property type="entry name" value="ATP-DEPENDENT PERMEASE MDL1, MITOCHONDRIAL"/>
    <property type="match status" value="1"/>
</dbReference>
<evidence type="ECO:0000256" key="1">
    <source>
        <dbReference type="ARBA" id="ARBA00004651"/>
    </source>
</evidence>
<dbReference type="InterPro" id="IPR003593">
    <property type="entry name" value="AAA+_ATPase"/>
</dbReference>
<feature type="domain" description="ABC transmembrane type-1" evidence="12">
    <location>
        <begin position="53"/>
        <end position="336"/>
    </location>
</feature>
<evidence type="ECO:0000256" key="2">
    <source>
        <dbReference type="ARBA" id="ARBA00022448"/>
    </source>
</evidence>
<evidence type="ECO:0000259" key="11">
    <source>
        <dbReference type="PROSITE" id="PS50893"/>
    </source>
</evidence>
<keyword evidence="2" id="KW-0813">Transport</keyword>
<dbReference type="InterPro" id="IPR039421">
    <property type="entry name" value="Type_1_exporter"/>
</dbReference>
<evidence type="ECO:0000256" key="3">
    <source>
        <dbReference type="ARBA" id="ARBA00022475"/>
    </source>
</evidence>
<keyword evidence="5" id="KW-0547">Nucleotide-binding</keyword>
<dbReference type="SUPFAM" id="SSF90123">
    <property type="entry name" value="ABC transporter transmembrane region"/>
    <property type="match status" value="1"/>
</dbReference>
<dbReference type="InterPro" id="IPR017871">
    <property type="entry name" value="ABC_transporter-like_CS"/>
</dbReference>
<keyword evidence="3" id="KW-1003">Cell membrane</keyword>
<dbReference type="SUPFAM" id="SSF52540">
    <property type="entry name" value="P-loop containing nucleoside triphosphate hydrolases"/>
    <property type="match status" value="1"/>
</dbReference>
<dbReference type="Gene3D" id="3.40.50.300">
    <property type="entry name" value="P-loop containing nucleotide triphosphate hydrolases"/>
    <property type="match status" value="1"/>
</dbReference>
<feature type="compositionally biased region" description="Low complexity" evidence="9">
    <location>
        <begin position="619"/>
        <end position="632"/>
    </location>
</feature>
<dbReference type="FunFam" id="3.40.50.300:FF:000287">
    <property type="entry name" value="Multidrug ABC transporter ATP-binding protein"/>
    <property type="match status" value="1"/>
</dbReference>
<dbReference type="InterPro" id="IPR011527">
    <property type="entry name" value="ABC1_TM_dom"/>
</dbReference>
<dbReference type="Pfam" id="PF00664">
    <property type="entry name" value="ABC_membrane"/>
    <property type="match status" value="1"/>
</dbReference>
<sequence>MSGDGDLRPAAAQRGTPGMRGTGAALGGEKPKNAAGAARRIWQAFGRGRWFLLASVLLSIGSVTASTVGPWQLGKATDLLVSPEYSRAALVHQLLLVAAIYLTASAFNLAQARLINEVVQVLGRDLRHRAQEKLSRVPLNWFDAQPRGEILSRFTNDIDNVIQNLQQVASQIMLMLLTVVGVLAMMTFLSLPLAAIAAAAIGLSTWLSRLLTGAARPQFATQWRETGNLNATVEESFTGQALVRVFGARSRIEARFADQNRALTRSSMAAQIFASLIQPSTMFVTNLAYVAVVVAGALRVLAGTLSLGELQAFIQYIRQIGQPVSQLGSMAAQVQSALASAERVFALLDAPEIEPDDAAAEHLPQPVSGHVCFERVGFRYRPDQPLFEDVSLEARPGQTLAIVGPTGAGKTTLVNLLMRFYEIDRGAIRLDGIDIRRLSRTELRGAIAMVLQDTWLFTGTIHDNIAYGRPESSREAVIAAARRCHVDDFVRTLPAGYDSVLENAGATLSQGQRQLMTIARAFLLDTPILILDEATSSVDTRTEMLIQQAMTELRRGRTSFVIAHRLSTIRDADLIVYLEAGTVRETGTHEALMALKGGYWALQQGGMVAARPSSQEPETQTAPTATRPSPPR</sequence>
<dbReference type="InterPro" id="IPR036640">
    <property type="entry name" value="ABC1_TM_sf"/>
</dbReference>
<gene>
    <name evidence="13" type="primary">btuD_92</name>
    <name evidence="13" type="ORF">SDC9_36488</name>
</gene>
<evidence type="ECO:0000256" key="9">
    <source>
        <dbReference type="SAM" id="MobiDB-lite"/>
    </source>
</evidence>
<dbReference type="SMART" id="SM00382">
    <property type="entry name" value="AAA"/>
    <property type="match status" value="1"/>
</dbReference>
<feature type="transmembrane region" description="Helical" evidence="10">
    <location>
        <begin position="89"/>
        <end position="110"/>
    </location>
</feature>
<keyword evidence="8 10" id="KW-0472">Membrane</keyword>
<dbReference type="CDD" id="cd18547">
    <property type="entry name" value="ABC_6TM_Tm288_like"/>
    <property type="match status" value="1"/>
</dbReference>
<dbReference type="InterPro" id="IPR027417">
    <property type="entry name" value="P-loop_NTPase"/>
</dbReference>
<feature type="transmembrane region" description="Helical" evidence="10">
    <location>
        <begin position="172"/>
        <end position="201"/>
    </location>
</feature>
<proteinExistence type="predicted"/>
<reference evidence="13" key="1">
    <citation type="submission" date="2019-08" db="EMBL/GenBank/DDBJ databases">
        <authorList>
            <person name="Kucharzyk K."/>
            <person name="Murdoch R.W."/>
            <person name="Higgins S."/>
            <person name="Loffler F."/>
        </authorList>
    </citation>
    <scope>NUCLEOTIDE SEQUENCE</scope>
</reference>
<feature type="domain" description="ABC transporter" evidence="11">
    <location>
        <begin position="371"/>
        <end position="605"/>
    </location>
</feature>
<dbReference type="CDD" id="cd03254">
    <property type="entry name" value="ABCC_Glucan_exporter_like"/>
    <property type="match status" value="1"/>
</dbReference>
<dbReference type="EMBL" id="VSSQ01000304">
    <property type="protein sequence ID" value="MPL90438.1"/>
    <property type="molecule type" value="Genomic_DNA"/>
</dbReference>
<dbReference type="Pfam" id="PF00005">
    <property type="entry name" value="ABC_tran"/>
    <property type="match status" value="1"/>
</dbReference>
<dbReference type="PROSITE" id="PS50893">
    <property type="entry name" value="ABC_TRANSPORTER_2"/>
    <property type="match status" value="1"/>
</dbReference>
<evidence type="ECO:0000256" key="8">
    <source>
        <dbReference type="ARBA" id="ARBA00023136"/>
    </source>
</evidence>
<dbReference type="GO" id="GO:0016887">
    <property type="term" value="F:ATP hydrolysis activity"/>
    <property type="evidence" value="ECO:0007669"/>
    <property type="project" value="InterPro"/>
</dbReference>